<dbReference type="AlphaFoldDB" id="A0ABD3V2S6"/>
<accession>A0ABD3V2S6</accession>
<feature type="non-terminal residue" evidence="1">
    <location>
        <position position="63"/>
    </location>
</feature>
<protein>
    <submittedName>
        <fullName evidence="1">Uncharacterized protein</fullName>
    </submittedName>
</protein>
<comment type="caution">
    <text evidence="1">The sequence shown here is derived from an EMBL/GenBank/DDBJ whole genome shotgun (WGS) entry which is preliminary data.</text>
</comment>
<organism evidence="1 2">
    <name type="scientific">Sinanodonta woodiana</name>
    <name type="common">Chinese pond mussel</name>
    <name type="synonym">Anodonta woodiana</name>
    <dbReference type="NCBI Taxonomy" id="1069815"/>
    <lineage>
        <taxon>Eukaryota</taxon>
        <taxon>Metazoa</taxon>
        <taxon>Spiralia</taxon>
        <taxon>Lophotrochozoa</taxon>
        <taxon>Mollusca</taxon>
        <taxon>Bivalvia</taxon>
        <taxon>Autobranchia</taxon>
        <taxon>Heteroconchia</taxon>
        <taxon>Palaeoheterodonta</taxon>
        <taxon>Unionida</taxon>
        <taxon>Unionoidea</taxon>
        <taxon>Unionidae</taxon>
        <taxon>Unioninae</taxon>
        <taxon>Sinanodonta</taxon>
    </lineage>
</organism>
<dbReference type="Proteomes" id="UP001634394">
    <property type="component" value="Unassembled WGS sequence"/>
</dbReference>
<evidence type="ECO:0000313" key="1">
    <source>
        <dbReference type="EMBL" id="KAL3854943.1"/>
    </source>
</evidence>
<dbReference type="EMBL" id="JBJQND010000014">
    <property type="protein sequence ID" value="KAL3854943.1"/>
    <property type="molecule type" value="Genomic_DNA"/>
</dbReference>
<reference evidence="1 2" key="1">
    <citation type="submission" date="2024-11" db="EMBL/GenBank/DDBJ databases">
        <title>Chromosome-level genome assembly of the freshwater bivalve Anodonta woodiana.</title>
        <authorList>
            <person name="Chen X."/>
        </authorList>
    </citation>
    <scope>NUCLEOTIDE SEQUENCE [LARGE SCALE GENOMIC DNA]</scope>
    <source>
        <strain evidence="1">MN2024</strain>
        <tissue evidence="1">Gills</tissue>
    </source>
</reference>
<evidence type="ECO:0000313" key="2">
    <source>
        <dbReference type="Proteomes" id="UP001634394"/>
    </source>
</evidence>
<keyword evidence="2" id="KW-1185">Reference proteome</keyword>
<proteinExistence type="predicted"/>
<name>A0ABD3V2S6_SINWO</name>
<sequence length="63" mass="7314">MNPEVAVSVGFRPKSKMLVNGAYPTLFDLSDIKDKNEKRSLTQTQTFKPSRKFSVIEKRRRLE</sequence>
<gene>
    <name evidence="1" type="ORF">ACJMK2_014178</name>
</gene>